<keyword evidence="3" id="KW-1185">Reference proteome</keyword>
<evidence type="ECO:0000313" key="2">
    <source>
        <dbReference type="EMBL" id="KAJ6801792.1"/>
    </source>
</evidence>
<feature type="region of interest" description="Disordered" evidence="1">
    <location>
        <begin position="88"/>
        <end position="128"/>
    </location>
</feature>
<proteinExistence type="predicted"/>
<comment type="caution">
    <text evidence="2">The sequence shown here is derived from an EMBL/GenBank/DDBJ whole genome shotgun (WGS) entry which is preliminary data.</text>
</comment>
<evidence type="ECO:0000256" key="1">
    <source>
        <dbReference type="SAM" id="MobiDB-lite"/>
    </source>
</evidence>
<dbReference type="EMBL" id="JANAVB010037619">
    <property type="protein sequence ID" value="KAJ6801792.1"/>
    <property type="molecule type" value="Genomic_DNA"/>
</dbReference>
<dbReference type="Proteomes" id="UP001140949">
    <property type="component" value="Unassembled WGS sequence"/>
</dbReference>
<dbReference type="AlphaFoldDB" id="A0AAX6ECL4"/>
<reference evidence="2" key="2">
    <citation type="submission" date="2023-04" db="EMBL/GenBank/DDBJ databases">
        <authorList>
            <person name="Bruccoleri R.E."/>
            <person name="Oakeley E.J."/>
            <person name="Faust A.-M."/>
            <person name="Dessus-Babus S."/>
            <person name="Altorfer M."/>
            <person name="Burckhardt D."/>
            <person name="Oertli M."/>
            <person name="Naumann U."/>
            <person name="Petersen F."/>
            <person name="Wong J."/>
        </authorList>
    </citation>
    <scope>NUCLEOTIDE SEQUENCE</scope>
    <source>
        <strain evidence="2">GSM-AAB239-AS_SAM_17_03QT</strain>
        <tissue evidence="2">Leaf</tissue>
    </source>
</reference>
<name>A0AAX6ECL4_IRIPA</name>
<dbReference type="PANTHER" id="PTHR31286">
    <property type="entry name" value="GLYCINE-RICH CELL WALL STRUCTURAL PROTEIN 1.8-LIKE"/>
    <property type="match status" value="1"/>
</dbReference>
<dbReference type="InterPro" id="IPR040256">
    <property type="entry name" value="At4g02000-like"/>
</dbReference>
<evidence type="ECO:0000313" key="3">
    <source>
        <dbReference type="Proteomes" id="UP001140949"/>
    </source>
</evidence>
<organism evidence="2 3">
    <name type="scientific">Iris pallida</name>
    <name type="common">Sweet iris</name>
    <dbReference type="NCBI Taxonomy" id="29817"/>
    <lineage>
        <taxon>Eukaryota</taxon>
        <taxon>Viridiplantae</taxon>
        <taxon>Streptophyta</taxon>
        <taxon>Embryophyta</taxon>
        <taxon>Tracheophyta</taxon>
        <taxon>Spermatophyta</taxon>
        <taxon>Magnoliopsida</taxon>
        <taxon>Liliopsida</taxon>
        <taxon>Asparagales</taxon>
        <taxon>Iridaceae</taxon>
        <taxon>Iridoideae</taxon>
        <taxon>Irideae</taxon>
        <taxon>Iris</taxon>
    </lineage>
</organism>
<accession>A0AAX6ECL4</accession>
<sequence>MFTKAAVFAIAQGIETPILIDKATAEFIRLSRARVCVEVDISVPLTVKIRVKLPDGGSFWQDVIYEDTPHCLHRGHSIRECKIIRRSSSRMDEAPSTHSGMNDMPEAPSIPAVSSDGISPKPSNSQQRCDAITNSSLSLCLPQHPPPPWRSLTQLLELHQMRVSTNNLLVSVAKKSSLQILMGLPNSWGSLDTRQWRGYNKLLMQASLCLATILGLLLK</sequence>
<dbReference type="PANTHER" id="PTHR31286:SF180">
    <property type="entry name" value="OS10G0362600 PROTEIN"/>
    <property type="match status" value="1"/>
</dbReference>
<gene>
    <name evidence="2" type="ORF">M6B38_196125</name>
</gene>
<reference evidence="2" key="1">
    <citation type="journal article" date="2023" name="GigaByte">
        <title>Genome assembly of the bearded iris, Iris pallida Lam.</title>
        <authorList>
            <person name="Bruccoleri R.E."/>
            <person name="Oakeley E.J."/>
            <person name="Faust A.M.E."/>
            <person name="Altorfer M."/>
            <person name="Dessus-Babus S."/>
            <person name="Burckhardt D."/>
            <person name="Oertli M."/>
            <person name="Naumann U."/>
            <person name="Petersen F."/>
            <person name="Wong J."/>
        </authorList>
    </citation>
    <scope>NUCLEOTIDE SEQUENCE</scope>
    <source>
        <strain evidence="2">GSM-AAB239-AS_SAM_17_03QT</strain>
    </source>
</reference>
<protein>
    <submittedName>
        <fullName evidence="2">Basic proline-rich protein-like</fullName>
    </submittedName>
</protein>